<protein>
    <submittedName>
        <fullName evidence="1">Uncharacterized protein</fullName>
    </submittedName>
</protein>
<proteinExistence type="predicted"/>
<dbReference type="AlphaFoldDB" id="A0A699QXF5"/>
<accession>A0A699QXF5</accession>
<sequence>SYYLLTVEQIDPRLPCHLLKGVNIRVTDLAAVQEQDTQNIYGVMDDTQGRQTEIFQRVEALVDDSQYHYETGRLVDQEARCSREAWAHSIRLSSGHLATALGEIRALQAREKARVGAPEGASSST</sequence>
<evidence type="ECO:0000313" key="1">
    <source>
        <dbReference type="EMBL" id="GFC77856.1"/>
    </source>
</evidence>
<comment type="caution">
    <text evidence="1">The sequence shown here is derived from an EMBL/GenBank/DDBJ whole genome shotgun (WGS) entry which is preliminary data.</text>
</comment>
<gene>
    <name evidence="1" type="ORF">Tci_849826</name>
</gene>
<reference evidence="1" key="1">
    <citation type="journal article" date="2019" name="Sci. Rep.">
        <title>Draft genome of Tanacetum cinerariifolium, the natural source of mosquito coil.</title>
        <authorList>
            <person name="Yamashiro T."/>
            <person name="Shiraishi A."/>
            <person name="Satake H."/>
            <person name="Nakayama K."/>
        </authorList>
    </citation>
    <scope>NUCLEOTIDE SEQUENCE</scope>
</reference>
<organism evidence="1">
    <name type="scientific">Tanacetum cinerariifolium</name>
    <name type="common">Dalmatian daisy</name>
    <name type="synonym">Chrysanthemum cinerariifolium</name>
    <dbReference type="NCBI Taxonomy" id="118510"/>
    <lineage>
        <taxon>Eukaryota</taxon>
        <taxon>Viridiplantae</taxon>
        <taxon>Streptophyta</taxon>
        <taxon>Embryophyta</taxon>
        <taxon>Tracheophyta</taxon>
        <taxon>Spermatophyta</taxon>
        <taxon>Magnoliopsida</taxon>
        <taxon>eudicotyledons</taxon>
        <taxon>Gunneridae</taxon>
        <taxon>Pentapetalae</taxon>
        <taxon>asterids</taxon>
        <taxon>campanulids</taxon>
        <taxon>Asterales</taxon>
        <taxon>Asteraceae</taxon>
        <taxon>Asteroideae</taxon>
        <taxon>Anthemideae</taxon>
        <taxon>Anthemidinae</taxon>
        <taxon>Tanacetum</taxon>
    </lineage>
</organism>
<dbReference type="EMBL" id="BKCJ011062932">
    <property type="protein sequence ID" value="GFC77856.1"/>
    <property type="molecule type" value="Genomic_DNA"/>
</dbReference>
<name>A0A699QXF5_TANCI</name>
<feature type="non-terminal residue" evidence="1">
    <location>
        <position position="1"/>
    </location>
</feature>